<dbReference type="Pfam" id="PF01585">
    <property type="entry name" value="G-patch"/>
    <property type="match status" value="1"/>
</dbReference>
<proteinExistence type="inferred from homology"/>
<dbReference type="InterPro" id="IPR024933">
    <property type="entry name" value="TFP11"/>
</dbReference>
<dbReference type="GO" id="GO:0000390">
    <property type="term" value="P:spliceosomal complex disassembly"/>
    <property type="evidence" value="ECO:0007669"/>
    <property type="project" value="InterPro"/>
</dbReference>
<feature type="region of interest" description="Disordered" evidence="9">
    <location>
        <begin position="258"/>
        <end position="295"/>
    </location>
</feature>
<dbReference type="Pfam" id="PF07842">
    <property type="entry name" value="GCFC"/>
    <property type="match status" value="1"/>
</dbReference>
<reference evidence="11 12" key="1">
    <citation type="journal article" date="2017" name="Curr. Biol.">
        <title>Genome architecture and evolution of a unichromosomal asexual nematode.</title>
        <authorList>
            <person name="Fradin H."/>
            <person name="Zegar C."/>
            <person name="Gutwein M."/>
            <person name="Lucas J."/>
            <person name="Kovtun M."/>
            <person name="Corcoran D."/>
            <person name="Baugh L.R."/>
            <person name="Kiontke K."/>
            <person name="Gunsalus K."/>
            <person name="Fitch D.H."/>
            <person name="Piano F."/>
        </authorList>
    </citation>
    <scope>NUCLEOTIDE SEQUENCE [LARGE SCALE GENOMIC DNA]</scope>
    <source>
        <strain evidence="11">PF1309</strain>
    </source>
</reference>
<keyword evidence="6 7" id="KW-0539">Nucleus</keyword>
<feature type="domain" description="G-patch" evidence="10">
    <location>
        <begin position="202"/>
        <end position="248"/>
    </location>
</feature>
<evidence type="ECO:0000256" key="7">
    <source>
        <dbReference type="PIRNR" id="PIRNR017706"/>
    </source>
</evidence>
<evidence type="ECO:0000256" key="4">
    <source>
        <dbReference type="ARBA" id="ARBA00022728"/>
    </source>
</evidence>
<dbReference type="GO" id="GO:0071008">
    <property type="term" value="C:U2-type post-mRNA release spliceosomal complex"/>
    <property type="evidence" value="ECO:0007669"/>
    <property type="project" value="TreeGrafter"/>
</dbReference>
<feature type="compositionally biased region" description="Basic and acidic residues" evidence="9">
    <location>
        <begin position="134"/>
        <end position="143"/>
    </location>
</feature>
<dbReference type="OrthoDB" id="4822at2759"/>
<dbReference type="InterPro" id="IPR022783">
    <property type="entry name" value="GCFC_dom"/>
</dbReference>
<dbReference type="InterPro" id="IPR000467">
    <property type="entry name" value="G_patch_dom"/>
</dbReference>
<dbReference type="PROSITE" id="PS50174">
    <property type="entry name" value="G_PATCH"/>
    <property type="match status" value="1"/>
</dbReference>
<evidence type="ECO:0000256" key="5">
    <source>
        <dbReference type="ARBA" id="ARBA00023187"/>
    </source>
</evidence>
<sequence>MQRIGAERCAMKKETRIWTGANKFALSLLSSHAALSPPLPVVSLTSRKRRKTRWSSKMDDDGMIGFEVSDQDIEDAFNPQRRRFQTKNEATYGVFNADSDDEESARPSFSKSGGRRKNYAAPVSFVSGGIQKDTSLKPEKDEPSSSGYAQADDEPIEINFDRRKLRKPQPKQVGTNVMAGMRTSAYSGTNSDAPASWAKHSKGDIIAKMMKNMGYQEGQGLGKEKQGIVEPIVAALRPGRGAIGAYGRESTAVGPKFGESAAEAQRRITGVKVSEDEPEPKRKPPPKDAWKKSQKVTTKLKTLDDILEDEGPVAFRSSTHMSTKVIDMTGPVQKVYTGYDALSMKIKDDVQEVSDRPFFNIPELEHNLGILVNDTESKIRTNRSKVNKSEDETTALDYDLNQLENLLKSEEEEMQRTKELYEVLEKFMDRKDPPSMVDCQNLFHQLQIDFPDEYRIYDLESLAISCVLPLIRDYFSNWNVLDPKSLTYGVELMQEWKQLLEFRASDPNSGHIFKNNEAKSFEQLPAYDRLLWEGWLPSLRKAALEWDPREQVEIMIRICEIWIPLWPLWVRENILEQIIIPRISDRVDSWDPLTDSIPIHSWLVPWLEILGDRLQPVLSPIRQKLAKALRLWQATDRSALGILEPWKDVWTTATMSSFVAQNIVPKLGECLDKMVLDPRINPTYDEWTAVMEWMSYVGSDNMAGLVTKYFFTRWYEELCIWLDSPGVSYDEVSAWYREWTQRLPESLKAAPTIAENLRRALMAIAKSRRGERVSGQTVRQLPFRPTISAMPPPPPPMDIPRPREAQLSLKDMIEMTAQRENLPYYPQVDRFYDNKQVYWFGTVSIYMDRGIVFVMDPQSFTWRPAGLDEVIQLARGGSNY</sequence>
<comment type="caution">
    <text evidence="11">The sequence shown here is derived from an EMBL/GenBank/DDBJ whole genome shotgun (WGS) entry which is preliminary data.</text>
</comment>
<evidence type="ECO:0000256" key="9">
    <source>
        <dbReference type="SAM" id="MobiDB-lite"/>
    </source>
</evidence>
<comment type="subcellular location">
    <subcellularLocation>
        <location evidence="1 7">Nucleus</location>
    </subcellularLocation>
</comment>
<evidence type="ECO:0000256" key="6">
    <source>
        <dbReference type="ARBA" id="ARBA00023242"/>
    </source>
</evidence>
<name>A0A2A2L999_9BILA</name>
<keyword evidence="4 7" id="KW-0747">Spliceosome</keyword>
<evidence type="ECO:0000256" key="1">
    <source>
        <dbReference type="ARBA" id="ARBA00004123"/>
    </source>
</evidence>
<dbReference type="Pfam" id="PF12457">
    <property type="entry name" value="TIP_N"/>
    <property type="match status" value="1"/>
</dbReference>
<evidence type="ECO:0000313" key="12">
    <source>
        <dbReference type="Proteomes" id="UP000218231"/>
    </source>
</evidence>
<dbReference type="STRING" id="2018661.A0A2A2L999"/>
<evidence type="ECO:0000256" key="2">
    <source>
        <dbReference type="ARBA" id="ARBA00010900"/>
    </source>
</evidence>
<keyword evidence="12" id="KW-1185">Reference proteome</keyword>
<keyword evidence="3 7" id="KW-0507">mRNA processing</keyword>
<comment type="similarity">
    <text evidence="2 7">Belongs to the TFP11/STIP family.</text>
</comment>
<dbReference type="PIRSF" id="PIRSF017706">
    <property type="entry name" value="TFIP11"/>
    <property type="match status" value="1"/>
</dbReference>
<protein>
    <recommendedName>
        <fullName evidence="10">G-patch domain-containing protein</fullName>
    </recommendedName>
</protein>
<dbReference type="AlphaFoldDB" id="A0A2A2L999"/>
<evidence type="ECO:0000313" key="11">
    <source>
        <dbReference type="EMBL" id="PAV82627.1"/>
    </source>
</evidence>
<dbReference type="EMBL" id="LIAE01007040">
    <property type="protein sequence ID" value="PAV82627.1"/>
    <property type="molecule type" value="Genomic_DNA"/>
</dbReference>
<dbReference type="InterPro" id="IPR022159">
    <property type="entry name" value="STIP/TFIP11_N"/>
</dbReference>
<evidence type="ECO:0000256" key="3">
    <source>
        <dbReference type="ARBA" id="ARBA00022664"/>
    </source>
</evidence>
<evidence type="ECO:0000256" key="8">
    <source>
        <dbReference type="SAM" id="Coils"/>
    </source>
</evidence>
<feature type="compositionally biased region" description="Basic and acidic residues" evidence="9">
    <location>
        <begin position="273"/>
        <end position="291"/>
    </location>
</feature>
<accession>A0A2A2L999</accession>
<dbReference type="Proteomes" id="UP000218231">
    <property type="component" value="Unassembled WGS sequence"/>
</dbReference>
<gene>
    <name evidence="11" type="ORF">WR25_26709</name>
</gene>
<dbReference type="PANTHER" id="PTHR23329">
    <property type="entry name" value="TUFTELIN-INTERACTING PROTEIN 11-RELATED"/>
    <property type="match status" value="1"/>
</dbReference>
<dbReference type="SMART" id="SM00443">
    <property type="entry name" value="G_patch"/>
    <property type="match status" value="1"/>
</dbReference>
<keyword evidence="8" id="KW-0175">Coiled coil</keyword>
<feature type="region of interest" description="Disordered" evidence="9">
    <location>
        <begin position="84"/>
        <end position="156"/>
    </location>
</feature>
<dbReference type="GO" id="GO:0003676">
    <property type="term" value="F:nucleic acid binding"/>
    <property type="evidence" value="ECO:0007669"/>
    <property type="project" value="InterPro"/>
</dbReference>
<dbReference type="InterPro" id="IPR045211">
    <property type="entry name" value="TFP11/STIP/Ntr1"/>
</dbReference>
<evidence type="ECO:0000259" key="10">
    <source>
        <dbReference type="PROSITE" id="PS50174"/>
    </source>
</evidence>
<organism evidence="11 12">
    <name type="scientific">Diploscapter pachys</name>
    <dbReference type="NCBI Taxonomy" id="2018661"/>
    <lineage>
        <taxon>Eukaryota</taxon>
        <taxon>Metazoa</taxon>
        <taxon>Ecdysozoa</taxon>
        <taxon>Nematoda</taxon>
        <taxon>Chromadorea</taxon>
        <taxon>Rhabditida</taxon>
        <taxon>Rhabditina</taxon>
        <taxon>Rhabditomorpha</taxon>
        <taxon>Rhabditoidea</taxon>
        <taxon>Rhabditidae</taxon>
        <taxon>Diploscapter</taxon>
    </lineage>
</organism>
<dbReference type="PANTHER" id="PTHR23329:SF1">
    <property type="entry name" value="TUFTELIN-INTERACTING PROTEIN 11"/>
    <property type="match status" value="1"/>
</dbReference>
<keyword evidence="5 7" id="KW-0508">mRNA splicing</keyword>
<feature type="coiled-coil region" evidence="8">
    <location>
        <begin position="393"/>
        <end position="427"/>
    </location>
</feature>